<name>A0AA96WE64_9CYAN</name>
<dbReference type="PANTHER" id="PTHR36447:SF2">
    <property type="entry name" value="BETA-GALACTOSIDASE YESZ"/>
    <property type="match status" value="1"/>
</dbReference>
<dbReference type="Gene3D" id="3.20.20.80">
    <property type="entry name" value="Glycosidases"/>
    <property type="match status" value="1"/>
</dbReference>
<organism evidence="6">
    <name type="scientific">Leptolyngbya sp. NK1-12</name>
    <dbReference type="NCBI Taxonomy" id="2547451"/>
    <lineage>
        <taxon>Bacteria</taxon>
        <taxon>Bacillati</taxon>
        <taxon>Cyanobacteriota</taxon>
        <taxon>Cyanophyceae</taxon>
        <taxon>Leptolyngbyales</taxon>
        <taxon>Leptolyngbyaceae</taxon>
        <taxon>Leptolyngbya group</taxon>
        <taxon>Leptolyngbya</taxon>
    </lineage>
</organism>
<keyword evidence="4" id="KW-0326">Glycosidase</keyword>
<dbReference type="GO" id="GO:0046872">
    <property type="term" value="F:metal ion binding"/>
    <property type="evidence" value="ECO:0007669"/>
    <property type="project" value="UniProtKB-KW"/>
</dbReference>
<sequence>MAPFFQVLNPRHLLRQLAIPLLLQSGPLPSRTKLPAGQTLTWGTTFSQLQCRYLGLDYRDAFRQICDLGFKQIRLCSYWNEIEPQQNQYDFSILDWLLEESEQRGIGVILAVGMKVPRWPEFHFPEWLSQRYDIGPSEIAVDQRSPAIAEHTIRFVDAVVNHMRHASAIRYWQIENEPFTRLEITGGRFLSSEFVRQEVELVRSLVLPQHKILLTGSISLPLANAVEDEVAFQDCLSLADAVGINVYSKVPIGQSQYYLEPQPPFWQTLQTWQAQIVARGKAAWIAEAQAEPWEPNQLVALRGIHHPSCSPAQARALVQRLSTLGYGTILLWGCEYWYWHERQGRSFWWQAMRRLLQSNIGDTSKKKGER</sequence>
<dbReference type="EMBL" id="CP053586">
    <property type="protein sequence ID" value="WNZ22910.1"/>
    <property type="molecule type" value="Genomic_DNA"/>
</dbReference>
<proteinExistence type="predicted"/>
<dbReference type="InterPro" id="IPR013529">
    <property type="entry name" value="Glyco_hydro_42_N"/>
</dbReference>
<reference evidence="6" key="1">
    <citation type="submission" date="2020-05" db="EMBL/GenBank/DDBJ databases">
        <authorList>
            <person name="Zhu T."/>
            <person name="Keshari N."/>
            <person name="Lu X."/>
        </authorList>
    </citation>
    <scope>NUCLEOTIDE SEQUENCE</scope>
    <source>
        <strain evidence="6">NK1-12</strain>
    </source>
</reference>
<protein>
    <recommendedName>
        <fullName evidence="5">Glycoside hydrolase family 42 N-terminal domain-containing protein</fullName>
    </recommendedName>
</protein>
<keyword evidence="1" id="KW-0479">Metal-binding</keyword>
<keyword evidence="3" id="KW-0862">Zinc</keyword>
<accession>A0AA96WE64</accession>
<dbReference type="InterPro" id="IPR017853">
    <property type="entry name" value="GH"/>
</dbReference>
<dbReference type="RefSeq" id="WP_316434458.1">
    <property type="nucleotide sequence ID" value="NZ_CP053586.1"/>
</dbReference>
<evidence type="ECO:0000256" key="4">
    <source>
        <dbReference type="ARBA" id="ARBA00023295"/>
    </source>
</evidence>
<evidence type="ECO:0000256" key="3">
    <source>
        <dbReference type="ARBA" id="ARBA00022833"/>
    </source>
</evidence>
<dbReference type="GO" id="GO:0005975">
    <property type="term" value="P:carbohydrate metabolic process"/>
    <property type="evidence" value="ECO:0007669"/>
    <property type="project" value="InterPro"/>
</dbReference>
<keyword evidence="2" id="KW-0378">Hydrolase</keyword>
<dbReference type="AlphaFoldDB" id="A0AA96WE64"/>
<dbReference type="GO" id="GO:0009341">
    <property type="term" value="C:beta-galactosidase complex"/>
    <property type="evidence" value="ECO:0007669"/>
    <property type="project" value="InterPro"/>
</dbReference>
<dbReference type="GO" id="GO:0004565">
    <property type="term" value="F:beta-galactosidase activity"/>
    <property type="evidence" value="ECO:0007669"/>
    <property type="project" value="InterPro"/>
</dbReference>
<dbReference type="SUPFAM" id="SSF51445">
    <property type="entry name" value="(Trans)glycosidases"/>
    <property type="match status" value="1"/>
</dbReference>
<evidence type="ECO:0000256" key="2">
    <source>
        <dbReference type="ARBA" id="ARBA00022801"/>
    </source>
</evidence>
<evidence type="ECO:0000259" key="5">
    <source>
        <dbReference type="Pfam" id="PF02449"/>
    </source>
</evidence>
<dbReference type="InterPro" id="IPR003476">
    <property type="entry name" value="Glyco_hydro_42"/>
</dbReference>
<evidence type="ECO:0000313" key="6">
    <source>
        <dbReference type="EMBL" id="WNZ22910.1"/>
    </source>
</evidence>
<feature type="domain" description="Glycoside hydrolase family 42 N-terminal" evidence="5">
    <location>
        <begin position="62"/>
        <end position="178"/>
    </location>
</feature>
<dbReference type="PANTHER" id="PTHR36447">
    <property type="entry name" value="BETA-GALACTOSIDASE GANA"/>
    <property type="match status" value="1"/>
</dbReference>
<evidence type="ECO:0000256" key="1">
    <source>
        <dbReference type="ARBA" id="ARBA00022723"/>
    </source>
</evidence>
<gene>
    <name evidence="6" type="ORF">HJG54_08600</name>
</gene>
<dbReference type="Pfam" id="PF02449">
    <property type="entry name" value="Glyco_hydro_42"/>
    <property type="match status" value="1"/>
</dbReference>